<feature type="transmembrane region" description="Helical" evidence="1">
    <location>
        <begin position="109"/>
        <end position="127"/>
    </location>
</feature>
<proteinExistence type="predicted"/>
<reference evidence="2" key="2">
    <citation type="journal article" date="2023" name="Curr. Microbiol.">
        <title>Neisseria montereyensis sp. nov., Isolated from Oropharynx of California Sea Lion (Zalophus californianus): Genomic, Phylogenetic, and Phenotypic Study.</title>
        <authorList>
            <person name="Volokhov D.V."/>
            <person name="Zagorodnyaya T.A."/>
            <person name="Furtak V.A."/>
            <person name="Nattanmai G."/>
            <person name="Randall L."/>
            <person name="Jose S."/>
            <person name="Gao Y."/>
            <person name="Gulland F.M."/>
            <person name="Eisenberg T."/>
            <person name="Delmonte P."/>
            <person name="Blom J."/>
            <person name="Mitchell K.K."/>
        </authorList>
    </citation>
    <scope>NUCLEOTIDE SEQUENCE</scope>
    <source>
        <strain evidence="2">CSL10203-ORH2</strain>
    </source>
</reference>
<evidence type="ECO:0000256" key="1">
    <source>
        <dbReference type="SAM" id="Phobius"/>
    </source>
</evidence>
<organism evidence="2 3">
    <name type="scientific">Neisseria montereyensis</name>
    <dbReference type="NCBI Taxonomy" id="2973938"/>
    <lineage>
        <taxon>Bacteria</taxon>
        <taxon>Pseudomonadati</taxon>
        <taxon>Pseudomonadota</taxon>
        <taxon>Betaproteobacteria</taxon>
        <taxon>Neisseriales</taxon>
        <taxon>Neisseriaceae</taxon>
        <taxon>Neisseria</taxon>
    </lineage>
</organism>
<name>A0ABT2FEV7_9NEIS</name>
<reference evidence="2" key="1">
    <citation type="submission" date="2022-08" db="EMBL/GenBank/DDBJ databases">
        <authorList>
            <person name="Volokhov D.V."/>
            <person name="Furtak V.A."/>
            <person name="Zagorodnyaya T.A."/>
        </authorList>
    </citation>
    <scope>NUCLEOTIDE SEQUENCE</scope>
    <source>
        <strain evidence="2">CSL10203-ORH2</strain>
    </source>
</reference>
<protein>
    <submittedName>
        <fullName evidence="2">Uncharacterized protein</fullName>
    </submittedName>
</protein>
<dbReference type="RefSeq" id="WP_259292509.1">
    <property type="nucleotide sequence ID" value="NZ_JANUXW010000019.1"/>
</dbReference>
<dbReference type="EMBL" id="JANUXW010000019">
    <property type="protein sequence ID" value="MCS4534754.1"/>
    <property type="molecule type" value="Genomic_DNA"/>
</dbReference>
<sequence>MPKFKVIAGDVNKGFCNYNSKGMYLNKKEYVPFIDVMSLEETDRGIEITLFDGRRILVEGGLLLGKAFAKTVKIALFNESKDINIRQNQYEQRKLLDTKVKPPLTTGKILLFFLVVFIGLIIVIMIGSRIDNSNNNTYVSNKSEIEQAKLKVSKEILTFKYTKQDYPKLYKRWGDTAMLKINELIPKIALHVAHEKTCDKVEVVDLSDKRSQPKDNIVFYADCANNKRFYVSEADLINDKSISAEQDKEIDKLLAVNQCDTAIKMLLQNPNTFEQHIMDTDVSAIFNGNIIVHRGFSAKNSLGMKIDYHARCTLDSNYKIDPEFVRIEQK</sequence>
<keyword evidence="3" id="KW-1185">Reference proteome</keyword>
<keyword evidence="1" id="KW-1133">Transmembrane helix</keyword>
<evidence type="ECO:0000313" key="2">
    <source>
        <dbReference type="EMBL" id="MCS4534754.1"/>
    </source>
</evidence>
<comment type="caution">
    <text evidence="2">The sequence shown here is derived from an EMBL/GenBank/DDBJ whole genome shotgun (WGS) entry which is preliminary data.</text>
</comment>
<dbReference type="Proteomes" id="UP001166947">
    <property type="component" value="Unassembled WGS sequence"/>
</dbReference>
<accession>A0ABT2FEV7</accession>
<keyword evidence="1" id="KW-0472">Membrane</keyword>
<evidence type="ECO:0000313" key="3">
    <source>
        <dbReference type="Proteomes" id="UP001166947"/>
    </source>
</evidence>
<gene>
    <name evidence="2" type="ORF">NXS09_10740</name>
</gene>
<keyword evidence="1" id="KW-0812">Transmembrane</keyword>